<dbReference type="InterPro" id="IPR001509">
    <property type="entry name" value="Epimerase_deHydtase"/>
</dbReference>
<proteinExistence type="predicted"/>
<organism evidence="2 3">
    <name type="scientific">Exophiala bonariae</name>
    <dbReference type="NCBI Taxonomy" id="1690606"/>
    <lineage>
        <taxon>Eukaryota</taxon>
        <taxon>Fungi</taxon>
        <taxon>Dikarya</taxon>
        <taxon>Ascomycota</taxon>
        <taxon>Pezizomycotina</taxon>
        <taxon>Eurotiomycetes</taxon>
        <taxon>Chaetothyriomycetidae</taxon>
        <taxon>Chaetothyriales</taxon>
        <taxon>Herpotrichiellaceae</taxon>
        <taxon>Exophiala</taxon>
    </lineage>
</organism>
<dbReference type="Proteomes" id="UP001358417">
    <property type="component" value="Unassembled WGS sequence"/>
</dbReference>
<evidence type="ECO:0000259" key="1">
    <source>
        <dbReference type="Pfam" id="PF01370"/>
    </source>
</evidence>
<evidence type="ECO:0000313" key="3">
    <source>
        <dbReference type="Proteomes" id="UP001358417"/>
    </source>
</evidence>
<dbReference type="SUPFAM" id="SSF51735">
    <property type="entry name" value="NAD(P)-binding Rossmann-fold domains"/>
    <property type="match status" value="1"/>
</dbReference>
<dbReference type="InterPro" id="IPR036291">
    <property type="entry name" value="NAD(P)-bd_dom_sf"/>
</dbReference>
<dbReference type="GO" id="GO:0005737">
    <property type="term" value="C:cytoplasm"/>
    <property type="evidence" value="ECO:0007669"/>
    <property type="project" value="TreeGrafter"/>
</dbReference>
<keyword evidence="3" id="KW-1185">Reference proteome</keyword>
<dbReference type="GO" id="GO:0004029">
    <property type="term" value="F:aldehyde dehydrogenase (NAD+) activity"/>
    <property type="evidence" value="ECO:0007669"/>
    <property type="project" value="TreeGrafter"/>
</dbReference>
<sequence>MAPRTVLVTGANGFLGSAAARIFAISGWQTYGLIRDARHAPGLLRDEIIPVIGSAADTSFVATLPAIDVVASTTEDISNYVGHFEDSIKLFKAIAARYRTVKEKNESSARARPLVIFTSGCKDYGTTAYDGHADLQPHTEESPLNGPPQLALRTKHSQRIFDHSADFDAVLTRPTTFYGRTGTYYAPIFTLAQQAVDAGLAELTLPSDPRSVMHGTHGDDVAAAYVAIATSERAVVTGQVFNISSHRYETAAEVGREIEKSYGLKVKWAGFPSLDAPGVDFVDWLFGFSQWVGSEKIRRLTGWTDRKPLFSEMFDTYRASFEEYLRVQDDQVTKLQARVAGGKYISNKN</sequence>
<dbReference type="PANTHER" id="PTHR48079">
    <property type="entry name" value="PROTEIN YEEZ"/>
    <property type="match status" value="1"/>
</dbReference>
<dbReference type="EMBL" id="JAVRRD010000034">
    <property type="protein sequence ID" value="KAK5045868.1"/>
    <property type="molecule type" value="Genomic_DNA"/>
</dbReference>
<name>A0AAV9MY72_9EURO</name>
<dbReference type="Gene3D" id="3.40.50.720">
    <property type="entry name" value="NAD(P)-binding Rossmann-like Domain"/>
    <property type="match status" value="1"/>
</dbReference>
<accession>A0AAV9MY72</accession>
<dbReference type="PANTHER" id="PTHR48079:SF3">
    <property type="entry name" value="NAD-DEPENDENT EPIMERASE_DEHYDRATASE DOMAIN-CONTAINING PROTEIN"/>
    <property type="match status" value="1"/>
</dbReference>
<dbReference type="RefSeq" id="XP_064701479.1">
    <property type="nucleotide sequence ID" value="XM_064852504.1"/>
</dbReference>
<dbReference type="AlphaFoldDB" id="A0AAV9MY72"/>
<gene>
    <name evidence="2" type="ORF">LTR84_008961</name>
</gene>
<protein>
    <recommendedName>
        <fullName evidence="1">NAD-dependent epimerase/dehydratase domain-containing protein</fullName>
    </recommendedName>
</protein>
<feature type="domain" description="NAD-dependent epimerase/dehydratase" evidence="1">
    <location>
        <begin position="6"/>
        <end position="243"/>
    </location>
</feature>
<comment type="caution">
    <text evidence="2">The sequence shown here is derived from an EMBL/GenBank/DDBJ whole genome shotgun (WGS) entry which is preliminary data.</text>
</comment>
<reference evidence="2 3" key="1">
    <citation type="submission" date="2023-08" db="EMBL/GenBank/DDBJ databases">
        <title>Black Yeasts Isolated from many extreme environments.</title>
        <authorList>
            <person name="Coleine C."/>
            <person name="Stajich J.E."/>
            <person name="Selbmann L."/>
        </authorList>
    </citation>
    <scope>NUCLEOTIDE SEQUENCE [LARGE SCALE GENOMIC DNA]</scope>
    <source>
        <strain evidence="2 3">CCFEE 5792</strain>
    </source>
</reference>
<dbReference type="GeneID" id="89977123"/>
<dbReference type="InterPro" id="IPR051783">
    <property type="entry name" value="NAD(P)-dependent_oxidoreduct"/>
</dbReference>
<dbReference type="Pfam" id="PF01370">
    <property type="entry name" value="Epimerase"/>
    <property type="match status" value="1"/>
</dbReference>
<evidence type="ECO:0000313" key="2">
    <source>
        <dbReference type="EMBL" id="KAK5045868.1"/>
    </source>
</evidence>